<dbReference type="InterPro" id="IPR004736">
    <property type="entry name" value="MHS_symport"/>
</dbReference>
<dbReference type="PANTHER" id="PTHR43045:SF1">
    <property type="entry name" value="SHIKIMATE TRANSPORTER"/>
    <property type="match status" value="1"/>
</dbReference>
<evidence type="ECO:0000256" key="7">
    <source>
        <dbReference type="ARBA" id="ARBA00022847"/>
    </source>
</evidence>
<proteinExistence type="inferred from homology"/>
<dbReference type="EMBL" id="FNJR01000013">
    <property type="protein sequence ID" value="SDP92381.1"/>
    <property type="molecule type" value="Genomic_DNA"/>
</dbReference>
<keyword evidence="3" id="KW-0813">Transport</keyword>
<reference evidence="15" key="1">
    <citation type="submission" date="2016-10" db="EMBL/GenBank/DDBJ databases">
        <authorList>
            <person name="Varghese N."/>
            <person name="Submissions S."/>
        </authorList>
    </citation>
    <scope>NUCLEOTIDE SEQUENCE [LARGE SCALE GENOMIC DNA]</scope>
    <source>
        <strain evidence="15">DSM 46732</strain>
    </source>
</reference>
<evidence type="ECO:0000256" key="4">
    <source>
        <dbReference type="ARBA" id="ARBA00022475"/>
    </source>
</evidence>
<dbReference type="OrthoDB" id="8953821at2"/>
<evidence type="ECO:0000256" key="6">
    <source>
        <dbReference type="ARBA" id="ARBA00022692"/>
    </source>
</evidence>
<dbReference type="InterPro" id="IPR036259">
    <property type="entry name" value="MFS_trans_sf"/>
</dbReference>
<dbReference type="Gene3D" id="1.20.1250.20">
    <property type="entry name" value="MFS general substrate transporter like domains"/>
    <property type="match status" value="2"/>
</dbReference>
<dbReference type="STRING" id="405564.SAMN04487905_113112"/>
<dbReference type="InterPro" id="IPR005828">
    <property type="entry name" value="MFS_sugar_transport-like"/>
</dbReference>
<evidence type="ECO:0000313" key="15">
    <source>
        <dbReference type="Proteomes" id="UP000199497"/>
    </source>
</evidence>
<feature type="transmembrane region" description="Helical" evidence="12">
    <location>
        <begin position="90"/>
        <end position="118"/>
    </location>
</feature>
<protein>
    <recommendedName>
        <fullName evidence="11">Putative proline/betaine transporter</fullName>
    </recommendedName>
</protein>
<evidence type="ECO:0000256" key="10">
    <source>
        <dbReference type="ARBA" id="ARBA00037295"/>
    </source>
</evidence>
<evidence type="ECO:0000256" key="3">
    <source>
        <dbReference type="ARBA" id="ARBA00022448"/>
    </source>
</evidence>
<feature type="transmembrane region" description="Helical" evidence="12">
    <location>
        <begin position="378"/>
        <end position="402"/>
    </location>
</feature>
<feature type="transmembrane region" description="Helical" evidence="12">
    <location>
        <begin position="314"/>
        <end position="332"/>
    </location>
</feature>
<accession>A0A1H0WP48</accession>
<keyword evidence="7" id="KW-0769">Symport</keyword>
<comment type="subcellular location">
    <subcellularLocation>
        <location evidence="1">Cell inner membrane</location>
        <topology evidence="1">Multi-pass membrane protein</topology>
    </subcellularLocation>
</comment>
<evidence type="ECO:0000256" key="11">
    <source>
        <dbReference type="ARBA" id="ARBA00039918"/>
    </source>
</evidence>
<dbReference type="PROSITE" id="PS00217">
    <property type="entry name" value="SUGAR_TRANSPORT_2"/>
    <property type="match status" value="1"/>
</dbReference>
<evidence type="ECO:0000256" key="1">
    <source>
        <dbReference type="ARBA" id="ARBA00004429"/>
    </source>
</evidence>
<dbReference type="SUPFAM" id="SSF103473">
    <property type="entry name" value="MFS general substrate transporter"/>
    <property type="match status" value="1"/>
</dbReference>
<dbReference type="Proteomes" id="UP000199497">
    <property type="component" value="Unassembled WGS sequence"/>
</dbReference>
<comment type="similarity">
    <text evidence="2">Belongs to the major facilitator superfamily. Metabolite:H+ Symporter (MHS) family (TC 2.A.1.6) family.</text>
</comment>
<dbReference type="InterPro" id="IPR020846">
    <property type="entry name" value="MFS_dom"/>
</dbReference>
<feature type="domain" description="Major facilitator superfamily (MFS) profile" evidence="13">
    <location>
        <begin position="17"/>
        <end position="430"/>
    </location>
</feature>
<feature type="transmembrane region" description="Helical" evidence="12">
    <location>
        <begin position="190"/>
        <end position="209"/>
    </location>
</feature>
<dbReference type="InterPro" id="IPR005829">
    <property type="entry name" value="Sugar_transporter_CS"/>
</dbReference>
<feature type="transmembrane region" description="Helical" evidence="12">
    <location>
        <begin position="408"/>
        <end position="426"/>
    </location>
</feature>
<keyword evidence="5" id="KW-0997">Cell inner membrane</keyword>
<evidence type="ECO:0000256" key="9">
    <source>
        <dbReference type="ARBA" id="ARBA00023136"/>
    </source>
</evidence>
<organism evidence="14 15">
    <name type="scientific">Actinopolyspora xinjiangensis</name>
    <dbReference type="NCBI Taxonomy" id="405564"/>
    <lineage>
        <taxon>Bacteria</taxon>
        <taxon>Bacillati</taxon>
        <taxon>Actinomycetota</taxon>
        <taxon>Actinomycetes</taxon>
        <taxon>Actinopolysporales</taxon>
        <taxon>Actinopolysporaceae</taxon>
        <taxon>Actinopolyspora</taxon>
    </lineage>
</organism>
<evidence type="ECO:0000313" key="14">
    <source>
        <dbReference type="EMBL" id="SDP92381.1"/>
    </source>
</evidence>
<dbReference type="PROSITE" id="PS50850">
    <property type="entry name" value="MFS"/>
    <property type="match status" value="1"/>
</dbReference>
<feature type="transmembrane region" description="Helical" evidence="12">
    <location>
        <begin position="283"/>
        <end position="302"/>
    </location>
</feature>
<evidence type="ECO:0000256" key="12">
    <source>
        <dbReference type="SAM" id="Phobius"/>
    </source>
</evidence>
<keyword evidence="15" id="KW-1185">Reference proteome</keyword>
<evidence type="ECO:0000259" key="13">
    <source>
        <dbReference type="PROSITE" id="PS50850"/>
    </source>
</evidence>
<feature type="transmembrane region" description="Helical" evidence="12">
    <location>
        <begin position="156"/>
        <end position="178"/>
    </location>
</feature>
<dbReference type="PANTHER" id="PTHR43045">
    <property type="entry name" value="SHIKIMATE TRANSPORTER"/>
    <property type="match status" value="1"/>
</dbReference>
<evidence type="ECO:0000256" key="8">
    <source>
        <dbReference type="ARBA" id="ARBA00022989"/>
    </source>
</evidence>
<evidence type="ECO:0000256" key="2">
    <source>
        <dbReference type="ARBA" id="ARBA00008240"/>
    </source>
</evidence>
<name>A0A1H0WP48_9ACTN</name>
<feature type="transmembrane region" description="Helical" evidence="12">
    <location>
        <begin position="260"/>
        <end position="277"/>
    </location>
</feature>
<keyword evidence="4" id="KW-1003">Cell membrane</keyword>
<dbReference type="NCBIfam" id="TIGR00883">
    <property type="entry name" value="2A0106"/>
    <property type="match status" value="1"/>
</dbReference>
<feature type="transmembrane region" description="Helical" evidence="12">
    <location>
        <begin position="338"/>
        <end position="357"/>
    </location>
</feature>
<sequence length="447" mass="47432">MSVTRSDPPSGRSLARIVGSSMIGTTIEWYDFFLYGSAAALVFNEAFFPSEDRLIGTLLAFSSFAIGFVFRPLGGLVFGHFGDRLGRKKLLVISLLMMGGATFAVGLLPTFATIGVAAPVLLTLLRVVQGFALGGEWGGAVLIVSEHTDNARRGFWASWPQAGVPTGNLLATAVLAILSAVQSEEAFLAWGWRIPFLISGVLVLVGLWIRLSVSESPVFLEASERARQRTAPEQPPIVRVLREQWRAVLIASGARFVENVCYYVITAFVLTYIIEQLGMSESVALNAVLIASVVHFVVIPIWGALSDRFGRRGVYLIGAVGTGLWIFAFFPLLGTGSFVLIALGVTVGLVLHAAMYGPQAAFMSELFGTRVRYSGASIGYQLASVVAGGLAPTVATGLLAAFDSWVPIAVYVALGAVITSVAILFATETRGSSLLTEESPATAGETG</sequence>
<feature type="transmembrane region" description="Helical" evidence="12">
    <location>
        <begin position="54"/>
        <end position="78"/>
    </location>
</feature>
<gene>
    <name evidence="14" type="ORF">SAMN04487905_113112</name>
</gene>
<keyword evidence="8 12" id="KW-1133">Transmembrane helix</keyword>
<dbReference type="GO" id="GO:0015293">
    <property type="term" value="F:symporter activity"/>
    <property type="evidence" value="ECO:0007669"/>
    <property type="project" value="UniProtKB-KW"/>
</dbReference>
<dbReference type="AlphaFoldDB" id="A0A1H0WP48"/>
<keyword evidence="6 12" id="KW-0812">Transmembrane</keyword>
<feature type="transmembrane region" description="Helical" evidence="12">
    <location>
        <begin position="124"/>
        <end position="144"/>
    </location>
</feature>
<dbReference type="Pfam" id="PF00083">
    <property type="entry name" value="Sugar_tr"/>
    <property type="match status" value="2"/>
</dbReference>
<comment type="function">
    <text evidence="10">May be a proton symporter involved in the uptake of osmolytes such as proline and glycine betaine.</text>
</comment>
<dbReference type="GO" id="GO:0005886">
    <property type="term" value="C:plasma membrane"/>
    <property type="evidence" value="ECO:0007669"/>
    <property type="project" value="UniProtKB-SubCell"/>
</dbReference>
<dbReference type="RefSeq" id="WP_092604037.1">
    <property type="nucleotide sequence ID" value="NZ_FNJR01000013.1"/>
</dbReference>
<dbReference type="CDD" id="cd17369">
    <property type="entry name" value="MFS_ShiA_like"/>
    <property type="match status" value="1"/>
</dbReference>
<keyword evidence="9 12" id="KW-0472">Membrane</keyword>
<evidence type="ECO:0000256" key="5">
    <source>
        <dbReference type="ARBA" id="ARBA00022519"/>
    </source>
</evidence>
<dbReference type="FunFam" id="1.20.1250.20:FF:000001">
    <property type="entry name" value="Dicarboxylate MFS transporter"/>
    <property type="match status" value="1"/>
</dbReference>